<dbReference type="Proteomes" id="UP001143362">
    <property type="component" value="Unassembled WGS sequence"/>
</dbReference>
<protein>
    <submittedName>
        <fullName evidence="1">Transcriptional regulator</fullName>
    </submittedName>
</protein>
<dbReference type="InterPro" id="IPR011322">
    <property type="entry name" value="N-reg_PII-like_a/b"/>
</dbReference>
<name>A0ABT3TBL8_9GAMM</name>
<dbReference type="Gene3D" id="3.30.70.120">
    <property type="match status" value="1"/>
</dbReference>
<evidence type="ECO:0000313" key="2">
    <source>
        <dbReference type="Proteomes" id="UP001143362"/>
    </source>
</evidence>
<dbReference type="InterPro" id="IPR002187">
    <property type="entry name" value="N-reg_PII"/>
</dbReference>
<proteinExistence type="predicted"/>
<dbReference type="Pfam" id="PF00543">
    <property type="entry name" value="P-II"/>
    <property type="match status" value="1"/>
</dbReference>
<dbReference type="SUPFAM" id="SSF54913">
    <property type="entry name" value="GlnB-like"/>
    <property type="match status" value="1"/>
</dbReference>
<comment type="caution">
    <text evidence="1">The sequence shown here is derived from an EMBL/GenBank/DDBJ whole genome shotgun (WGS) entry which is preliminary data.</text>
</comment>
<reference evidence="1" key="1">
    <citation type="submission" date="2019-02" db="EMBL/GenBank/DDBJ databases">
        <authorList>
            <person name="Li S.-H."/>
        </authorList>
    </citation>
    <scope>NUCLEOTIDE SEQUENCE</scope>
    <source>
        <strain evidence="1">IMCC14734</strain>
    </source>
</reference>
<keyword evidence="2" id="KW-1185">Reference proteome</keyword>
<gene>
    <name evidence="1" type="ORF">EYC98_02285</name>
</gene>
<organism evidence="1 2">
    <name type="scientific">Candidatus Litorirhabdus singularis</name>
    <dbReference type="NCBI Taxonomy" id="2518993"/>
    <lineage>
        <taxon>Bacteria</taxon>
        <taxon>Pseudomonadati</taxon>
        <taxon>Pseudomonadota</taxon>
        <taxon>Gammaproteobacteria</taxon>
        <taxon>Cellvibrionales</taxon>
        <taxon>Halieaceae</taxon>
        <taxon>Candidatus Litorirhabdus</taxon>
    </lineage>
</organism>
<accession>A0ABT3TBL8</accession>
<dbReference type="EMBL" id="SHNN01000001">
    <property type="protein sequence ID" value="MCX2979686.1"/>
    <property type="molecule type" value="Genomic_DNA"/>
</dbReference>
<dbReference type="InterPro" id="IPR015867">
    <property type="entry name" value="N-reg_PII/ATP_PRibTrfase_C"/>
</dbReference>
<sequence length="98" mass="10578">MKQCTRIEIVVEQSVSGQVIDLLHKVGAPGYTLIPDIRGEGDRGTRRGDELAGDSSNCLFIIACDDDTIIESLKAGLRPLLSRSGGVCLLSAAEWLRH</sequence>
<dbReference type="RefSeq" id="WP_279243685.1">
    <property type="nucleotide sequence ID" value="NZ_SHNN01000001.1"/>
</dbReference>
<evidence type="ECO:0000313" key="1">
    <source>
        <dbReference type="EMBL" id="MCX2979686.1"/>
    </source>
</evidence>